<dbReference type="VEuPathDB" id="FungiDB:AMAG_17992"/>
<dbReference type="Gene3D" id="3.80.10.10">
    <property type="entry name" value="Ribonuclease Inhibitor"/>
    <property type="match status" value="1"/>
</dbReference>
<accession>A0A0L0S393</accession>
<evidence type="ECO:0000313" key="1">
    <source>
        <dbReference type="EMBL" id="KNE56998.1"/>
    </source>
</evidence>
<name>A0A0L0S393_ALLM3</name>
<sequence length="271" mass="30136">MAIADGTGVVRPPIYPVLARSIKDGIRPGMAIPRPVKAIRHMKVVSSSWFFDRAVVVPARDTRLEGVHLNAERCRLLMVHLPPTLRGFGLDAVFPRPSDLDMIIREFPRSLQELYFVAMNLNYHLNLLARSFPPAPQSLWLVNTDLTHRGLVAVIAAVPVHQLESLDLSINVNGLEMFAALAVWLAQSTRLHHLVLGDLDCEELTSTDAVPLPWSWMRSRRRCGRCTTTTPSALLSHLSPRSIASRPWRSSTWATNAASAHVLTCFSQSCP</sequence>
<dbReference type="AlphaFoldDB" id="A0A0L0S393"/>
<reference evidence="2" key="2">
    <citation type="submission" date="2009-11" db="EMBL/GenBank/DDBJ databases">
        <title>The Genome Sequence of Allomyces macrogynus strain ATCC 38327.</title>
        <authorList>
            <consortium name="The Broad Institute Genome Sequencing Platform"/>
            <person name="Russ C."/>
            <person name="Cuomo C."/>
            <person name="Shea T."/>
            <person name="Young S.K."/>
            <person name="Zeng Q."/>
            <person name="Koehrsen M."/>
            <person name="Haas B."/>
            <person name="Borodovsky M."/>
            <person name="Guigo R."/>
            <person name="Alvarado L."/>
            <person name="Berlin A."/>
            <person name="Borenstein D."/>
            <person name="Chen Z."/>
            <person name="Engels R."/>
            <person name="Freedman E."/>
            <person name="Gellesch M."/>
            <person name="Goldberg J."/>
            <person name="Griggs A."/>
            <person name="Gujja S."/>
            <person name="Heiman D."/>
            <person name="Hepburn T."/>
            <person name="Howarth C."/>
            <person name="Jen D."/>
            <person name="Larson L."/>
            <person name="Lewis B."/>
            <person name="Mehta T."/>
            <person name="Park D."/>
            <person name="Pearson M."/>
            <person name="Roberts A."/>
            <person name="Saif S."/>
            <person name="Shenoy N."/>
            <person name="Sisk P."/>
            <person name="Stolte C."/>
            <person name="Sykes S."/>
            <person name="Walk T."/>
            <person name="White J."/>
            <person name="Yandava C."/>
            <person name="Burger G."/>
            <person name="Gray M.W."/>
            <person name="Holland P.W.H."/>
            <person name="King N."/>
            <person name="Lang F.B.F."/>
            <person name="Roger A.J."/>
            <person name="Ruiz-Trillo I."/>
            <person name="Lander E."/>
            <person name="Nusbaum C."/>
        </authorList>
    </citation>
    <scope>NUCLEOTIDE SEQUENCE [LARGE SCALE GENOMIC DNA]</scope>
    <source>
        <strain evidence="2">ATCC 38327</strain>
    </source>
</reference>
<proteinExistence type="predicted"/>
<organism evidence="1 2">
    <name type="scientific">Allomyces macrogynus (strain ATCC 38327)</name>
    <name type="common">Allomyces javanicus var. macrogynus</name>
    <dbReference type="NCBI Taxonomy" id="578462"/>
    <lineage>
        <taxon>Eukaryota</taxon>
        <taxon>Fungi</taxon>
        <taxon>Fungi incertae sedis</taxon>
        <taxon>Blastocladiomycota</taxon>
        <taxon>Blastocladiomycetes</taxon>
        <taxon>Blastocladiales</taxon>
        <taxon>Blastocladiaceae</taxon>
        <taxon>Allomyces</taxon>
    </lineage>
</organism>
<protein>
    <submittedName>
        <fullName evidence="1">Uncharacterized protein</fullName>
    </submittedName>
</protein>
<dbReference type="Proteomes" id="UP000054350">
    <property type="component" value="Unassembled WGS sequence"/>
</dbReference>
<dbReference type="OrthoDB" id="10539527at2759"/>
<gene>
    <name evidence="1" type="ORF">AMAG_17992</name>
</gene>
<reference evidence="1 2" key="1">
    <citation type="submission" date="2009-11" db="EMBL/GenBank/DDBJ databases">
        <title>Annotation of Allomyces macrogynus ATCC 38327.</title>
        <authorList>
            <consortium name="The Broad Institute Genome Sequencing Platform"/>
            <person name="Russ C."/>
            <person name="Cuomo C."/>
            <person name="Burger G."/>
            <person name="Gray M.W."/>
            <person name="Holland P.W.H."/>
            <person name="King N."/>
            <person name="Lang F.B.F."/>
            <person name="Roger A.J."/>
            <person name="Ruiz-Trillo I."/>
            <person name="Young S.K."/>
            <person name="Zeng Q."/>
            <person name="Gargeya S."/>
            <person name="Fitzgerald M."/>
            <person name="Haas B."/>
            <person name="Abouelleil A."/>
            <person name="Alvarado L."/>
            <person name="Arachchi H.M."/>
            <person name="Berlin A."/>
            <person name="Chapman S.B."/>
            <person name="Gearin G."/>
            <person name="Goldberg J."/>
            <person name="Griggs A."/>
            <person name="Gujja S."/>
            <person name="Hansen M."/>
            <person name="Heiman D."/>
            <person name="Howarth C."/>
            <person name="Larimer J."/>
            <person name="Lui A."/>
            <person name="MacDonald P.J.P."/>
            <person name="McCowen C."/>
            <person name="Montmayeur A."/>
            <person name="Murphy C."/>
            <person name="Neiman D."/>
            <person name="Pearson M."/>
            <person name="Priest M."/>
            <person name="Roberts A."/>
            <person name="Saif S."/>
            <person name="Shea T."/>
            <person name="Sisk P."/>
            <person name="Stolte C."/>
            <person name="Sykes S."/>
            <person name="Wortman J."/>
            <person name="Nusbaum C."/>
            <person name="Birren B."/>
        </authorList>
    </citation>
    <scope>NUCLEOTIDE SEQUENCE [LARGE SCALE GENOMIC DNA]</scope>
    <source>
        <strain evidence="1 2">ATCC 38327</strain>
    </source>
</reference>
<dbReference type="InterPro" id="IPR032675">
    <property type="entry name" value="LRR_dom_sf"/>
</dbReference>
<dbReference type="EMBL" id="GG745331">
    <property type="protein sequence ID" value="KNE56998.1"/>
    <property type="molecule type" value="Genomic_DNA"/>
</dbReference>
<dbReference type="SUPFAM" id="SSF52047">
    <property type="entry name" value="RNI-like"/>
    <property type="match status" value="1"/>
</dbReference>
<evidence type="ECO:0000313" key="2">
    <source>
        <dbReference type="Proteomes" id="UP000054350"/>
    </source>
</evidence>
<keyword evidence="2" id="KW-1185">Reference proteome</keyword>